<proteinExistence type="predicted"/>
<feature type="non-terminal residue" evidence="2">
    <location>
        <position position="131"/>
    </location>
</feature>
<dbReference type="AlphaFoldDB" id="A0A0H5QH17"/>
<reference evidence="2" key="1">
    <citation type="submission" date="2015-04" db="EMBL/GenBank/DDBJ databases">
        <title>The genome sequence of the plant pathogenic Rhizarian Plasmodiophora brassicae reveals insights in its biotrophic life cycle and the origin of chitin synthesis.</title>
        <authorList>
            <person name="Schwelm A."/>
            <person name="Fogelqvist J."/>
            <person name="Knaust A."/>
            <person name="Julke S."/>
            <person name="Lilja T."/>
            <person name="Dhandapani V."/>
            <person name="Bonilla-Rosso G."/>
            <person name="Karlsson M."/>
            <person name="Shevchenko A."/>
            <person name="Choi S.R."/>
            <person name="Kim H.G."/>
            <person name="Park J.Y."/>
            <person name="Lim Y.P."/>
            <person name="Ludwig-Muller J."/>
            <person name="Dixelius C."/>
        </authorList>
    </citation>
    <scope>NUCLEOTIDE SEQUENCE</scope>
    <source>
        <tissue evidence="2">Potato root galls</tissue>
    </source>
</reference>
<dbReference type="EMBL" id="HACM01000184">
    <property type="protein sequence ID" value="CRZ00626.1"/>
    <property type="molecule type" value="Transcribed_RNA"/>
</dbReference>
<sequence>RENCYREDDESPENELSGSKHSSDARNLPSAEAGRRTTCPLPHAQACSPSVSSKLAETGGIEGKFVTITRANPCVSQVSGKVVLDDRENEVIALVDDRSGDIAIYNTRSIVDIDINSVSPSQWQFDQQQHM</sequence>
<accession>A0A0H5QH17</accession>
<evidence type="ECO:0000256" key="1">
    <source>
        <dbReference type="SAM" id="MobiDB-lite"/>
    </source>
</evidence>
<name>A0A0H5QH17_9EUKA</name>
<protein>
    <submittedName>
        <fullName evidence="2">Uncharacterized protein</fullName>
    </submittedName>
</protein>
<organism evidence="2">
    <name type="scientific">Spongospora subterranea</name>
    <dbReference type="NCBI Taxonomy" id="70186"/>
    <lineage>
        <taxon>Eukaryota</taxon>
        <taxon>Sar</taxon>
        <taxon>Rhizaria</taxon>
        <taxon>Endomyxa</taxon>
        <taxon>Phytomyxea</taxon>
        <taxon>Plasmodiophorida</taxon>
        <taxon>Plasmodiophoridae</taxon>
        <taxon>Spongospora</taxon>
    </lineage>
</organism>
<evidence type="ECO:0000313" key="2">
    <source>
        <dbReference type="EMBL" id="CRZ00626.1"/>
    </source>
</evidence>
<feature type="non-terminal residue" evidence="2">
    <location>
        <position position="1"/>
    </location>
</feature>
<feature type="region of interest" description="Disordered" evidence="1">
    <location>
        <begin position="1"/>
        <end position="51"/>
    </location>
</feature>